<accession>G8LDF3</accession>
<proteinExistence type="predicted"/>
<protein>
    <submittedName>
        <fullName evidence="1">Uncharacterized protein</fullName>
    </submittedName>
</protein>
<gene>
    <name evidence="1" type="ORF">EcWSU1_01100</name>
</gene>
<dbReference type="Proteomes" id="UP000007838">
    <property type="component" value="Chromosome"/>
</dbReference>
<name>G8LDF3_9ENTR</name>
<dbReference type="EMBL" id="CP002886">
    <property type="protein sequence ID" value="AEW72540.1"/>
    <property type="molecule type" value="Genomic_DNA"/>
</dbReference>
<dbReference type="HOGENOM" id="CLU_3199325_0_0_6"/>
<reference evidence="1 2" key="1">
    <citation type="journal article" date="2011" name="Stand. Genomic Sci.">
        <title>Complete genome of the onion pathogen Enterobacter cloacae EcWSU1.</title>
        <authorList>
            <person name="Humann J.L."/>
            <person name="Wildung M."/>
            <person name="Cheng C.H."/>
            <person name="Lee T."/>
            <person name="Stewart J.E."/>
            <person name="Drew J.C."/>
            <person name="Triplett E.W."/>
            <person name="Main D."/>
            <person name="Schroeder B.K."/>
        </authorList>
    </citation>
    <scope>NUCLEOTIDE SEQUENCE [LARGE SCALE GENOMIC DNA]</scope>
    <source>
        <strain evidence="1 2">EcWSU1</strain>
    </source>
</reference>
<sequence>MREPNENASLFSGRNFDLTGDERIHFTLYRRQQIDIGLPVHAGRR</sequence>
<organism evidence="1 2">
    <name type="scientific">Enterobacter ludwigii</name>
    <dbReference type="NCBI Taxonomy" id="299767"/>
    <lineage>
        <taxon>Bacteria</taxon>
        <taxon>Pseudomonadati</taxon>
        <taxon>Pseudomonadota</taxon>
        <taxon>Gammaproteobacteria</taxon>
        <taxon>Enterobacterales</taxon>
        <taxon>Enterobacteriaceae</taxon>
        <taxon>Enterobacter</taxon>
        <taxon>Enterobacter cloacae complex</taxon>
    </lineage>
</organism>
<dbReference type="KEGG" id="eec:EcWSU1_01100"/>
<dbReference type="TCDB" id="1.A.106.1.8">
    <property type="family name" value="the calcium load-activated calcium channel (clac) family"/>
</dbReference>
<evidence type="ECO:0000313" key="2">
    <source>
        <dbReference type="Proteomes" id="UP000007838"/>
    </source>
</evidence>
<evidence type="ECO:0000313" key="1">
    <source>
        <dbReference type="EMBL" id="AEW72540.1"/>
    </source>
</evidence>
<dbReference type="AlphaFoldDB" id="G8LDF3"/>